<evidence type="ECO:0000256" key="2">
    <source>
        <dbReference type="ARBA" id="ARBA00023125"/>
    </source>
</evidence>
<dbReference type="CDD" id="cd07377">
    <property type="entry name" value="WHTH_GntR"/>
    <property type="match status" value="1"/>
</dbReference>
<dbReference type="PANTHER" id="PTHR43537">
    <property type="entry name" value="TRANSCRIPTIONAL REGULATOR, GNTR FAMILY"/>
    <property type="match status" value="1"/>
</dbReference>
<dbReference type="AlphaFoldDB" id="A0A1C3VBY8"/>
<evidence type="ECO:0000313" key="6">
    <source>
        <dbReference type="EMBL" id="SCB25201.1"/>
    </source>
</evidence>
<dbReference type="Pfam" id="PF07729">
    <property type="entry name" value="FCD"/>
    <property type="match status" value="1"/>
</dbReference>
<evidence type="ECO:0000256" key="4">
    <source>
        <dbReference type="SAM" id="MobiDB-lite"/>
    </source>
</evidence>
<dbReference type="STRING" id="411945.GA0061102_101126"/>
<evidence type="ECO:0000313" key="7">
    <source>
        <dbReference type="Proteomes" id="UP000199435"/>
    </source>
</evidence>
<dbReference type="Proteomes" id="UP000199435">
    <property type="component" value="Unassembled WGS sequence"/>
</dbReference>
<dbReference type="Pfam" id="PF00392">
    <property type="entry name" value="GntR"/>
    <property type="match status" value="1"/>
</dbReference>
<dbReference type="GO" id="GO:0003677">
    <property type="term" value="F:DNA binding"/>
    <property type="evidence" value="ECO:0007669"/>
    <property type="project" value="UniProtKB-KW"/>
</dbReference>
<dbReference type="GO" id="GO:0003700">
    <property type="term" value="F:DNA-binding transcription factor activity"/>
    <property type="evidence" value="ECO:0007669"/>
    <property type="project" value="InterPro"/>
</dbReference>
<dbReference type="EMBL" id="FMAH01000011">
    <property type="protein sequence ID" value="SCB25201.1"/>
    <property type="molecule type" value="Genomic_DNA"/>
</dbReference>
<keyword evidence="3" id="KW-0804">Transcription</keyword>
<organism evidence="6 7">
    <name type="scientific">Rhizobium miluonense</name>
    <dbReference type="NCBI Taxonomy" id="411945"/>
    <lineage>
        <taxon>Bacteria</taxon>
        <taxon>Pseudomonadati</taxon>
        <taxon>Pseudomonadota</taxon>
        <taxon>Alphaproteobacteria</taxon>
        <taxon>Hyphomicrobiales</taxon>
        <taxon>Rhizobiaceae</taxon>
        <taxon>Rhizobium/Agrobacterium group</taxon>
        <taxon>Rhizobium</taxon>
    </lineage>
</organism>
<keyword evidence="1" id="KW-0805">Transcription regulation</keyword>
<dbReference type="SMART" id="SM00345">
    <property type="entry name" value="HTH_GNTR"/>
    <property type="match status" value="1"/>
</dbReference>
<evidence type="ECO:0000256" key="3">
    <source>
        <dbReference type="ARBA" id="ARBA00023163"/>
    </source>
</evidence>
<gene>
    <name evidence="6" type="ORF">GA0061102_101126</name>
</gene>
<dbReference type="InterPro" id="IPR011711">
    <property type="entry name" value="GntR_C"/>
</dbReference>
<dbReference type="Gene3D" id="1.10.10.10">
    <property type="entry name" value="Winged helix-like DNA-binding domain superfamily/Winged helix DNA-binding domain"/>
    <property type="match status" value="1"/>
</dbReference>
<evidence type="ECO:0000256" key="1">
    <source>
        <dbReference type="ARBA" id="ARBA00023015"/>
    </source>
</evidence>
<dbReference type="PANTHER" id="PTHR43537:SF49">
    <property type="entry name" value="TRANSCRIPTIONAL REGULATORY PROTEIN"/>
    <property type="match status" value="1"/>
</dbReference>
<dbReference type="InterPro" id="IPR036390">
    <property type="entry name" value="WH_DNA-bd_sf"/>
</dbReference>
<dbReference type="SUPFAM" id="SSF46785">
    <property type="entry name" value="Winged helix' DNA-binding domain"/>
    <property type="match status" value="1"/>
</dbReference>
<dbReference type="InterPro" id="IPR036388">
    <property type="entry name" value="WH-like_DNA-bd_sf"/>
</dbReference>
<feature type="region of interest" description="Disordered" evidence="4">
    <location>
        <begin position="203"/>
        <end position="223"/>
    </location>
</feature>
<dbReference type="InterPro" id="IPR000524">
    <property type="entry name" value="Tscrpt_reg_HTH_GntR"/>
</dbReference>
<dbReference type="RefSeq" id="WP_092847231.1">
    <property type="nucleotide sequence ID" value="NZ_FMAH01000011.1"/>
</dbReference>
<dbReference type="SUPFAM" id="SSF48008">
    <property type="entry name" value="GntR ligand-binding domain-like"/>
    <property type="match status" value="1"/>
</dbReference>
<feature type="domain" description="HTH gntR-type" evidence="5">
    <location>
        <begin position="3"/>
        <end position="70"/>
    </location>
</feature>
<keyword evidence="2 6" id="KW-0238">DNA-binding</keyword>
<dbReference type="SMART" id="SM00895">
    <property type="entry name" value="FCD"/>
    <property type="match status" value="1"/>
</dbReference>
<dbReference type="PROSITE" id="PS50949">
    <property type="entry name" value="HTH_GNTR"/>
    <property type="match status" value="1"/>
</dbReference>
<sequence>MAETVAERIAHVIGERIVSGELLPGTPLRQDRIAEEFEASHVPAREALQLLRAQGLATSEPRRGMRVAPLDPASIREIVEIRAALETLALRLAAPRLNAASYEKIEQALAEGEQAKTMTEWEKANRTFHRSLVAPCKMPRLLSMLDDLQLANSRIIFSAARSTDLQPDSSYAHRQIVSALRRRDINRAVNLLGAHIRGLERNVDEPGVRSPQSNTSKAAPGVE</sequence>
<dbReference type="OrthoDB" id="9812290at2"/>
<reference evidence="7" key="1">
    <citation type="submission" date="2016-08" db="EMBL/GenBank/DDBJ databases">
        <authorList>
            <person name="Varghese N."/>
            <person name="Submissions Spin"/>
        </authorList>
    </citation>
    <scope>NUCLEOTIDE SEQUENCE [LARGE SCALE GENOMIC DNA]</scope>
    <source>
        <strain evidence="7">HAMBI 2971</strain>
    </source>
</reference>
<dbReference type="Gene3D" id="1.20.120.530">
    <property type="entry name" value="GntR ligand-binding domain-like"/>
    <property type="match status" value="1"/>
</dbReference>
<keyword evidence="7" id="KW-1185">Reference proteome</keyword>
<protein>
    <submittedName>
        <fullName evidence="6">DNA-binding transcriptional regulator, GntR family</fullName>
    </submittedName>
</protein>
<dbReference type="InterPro" id="IPR008920">
    <property type="entry name" value="TF_FadR/GntR_C"/>
</dbReference>
<accession>A0A1C3VBY8</accession>
<evidence type="ECO:0000259" key="5">
    <source>
        <dbReference type="PROSITE" id="PS50949"/>
    </source>
</evidence>
<proteinExistence type="predicted"/>
<name>A0A1C3VBY8_9HYPH</name>